<comment type="caution">
    <text evidence="1">The sequence shown here is derived from an EMBL/GenBank/DDBJ whole genome shotgun (WGS) entry which is preliminary data.</text>
</comment>
<dbReference type="AlphaFoldDB" id="A0A4R3JHZ5"/>
<organism evidence="1 2">
    <name type="scientific">Varunaivibrio sulfuroxidans</name>
    <dbReference type="NCBI Taxonomy" id="1773489"/>
    <lineage>
        <taxon>Bacteria</taxon>
        <taxon>Pseudomonadati</taxon>
        <taxon>Pseudomonadota</taxon>
        <taxon>Alphaproteobacteria</taxon>
        <taxon>Rhodospirillales</taxon>
        <taxon>Magnetovibrionaceae</taxon>
        <taxon>Varunaivibrio</taxon>
    </lineage>
</organism>
<reference evidence="1 2" key="1">
    <citation type="submission" date="2019-03" db="EMBL/GenBank/DDBJ databases">
        <title>Genomic Encyclopedia of Type Strains, Phase IV (KMG-IV): sequencing the most valuable type-strain genomes for metagenomic binning, comparative biology and taxonomic classification.</title>
        <authorList>
            <person name="Goeker M."/>
        </authorList>
    </citation>
    <scope>NUCLEOTIDE SEQUENCE [LARGE SCALE GENOMIC DNA]</scope>
    <source>
        <strain evidence="1 2">DSM 101688</strain>
    </source>
</reference>
<evidence type="ECO:0000313" key="2">
    <source>
        <dbReference type="Proteomes" id="UP000295304"/>
    </source>
</evidence>
<proteinExistence type="predicted"/>
<evidence type="ECO:0000313" key="1">
    <source>
        <dbReference type="EMBL" id="TCS64886.1"/>
    </source>
</evidence>
<gene>
    <name evidence="1" type="ORF">EDD55_101217</name>
</gene>
<accession>A0A4R3JHZ5</accession>
<keyword evidence="2" id="KW-1185">Reference proteome</keyword>
<sequence length="52" mass="5667">MTRVAIIGNAGGGKSPLARRPVKSGEVTTYRAADRVQWLPKPASVRAVCWTW</sequence>
<protein>
    <submittedName>
        <fullName evidence="1">Uncharacterized protein</fullName>
    </submittedName>
</protein>
<dbReference type="Proteomes" id="UP000295304">
    <property type="component" value="Unassembled WGS sequence"/>
</dbReference>
<dbReference type="EMBL" id="SLZW01000001">
    <property type="protein sequence ID" value="TCS64886.1"/>
    <property type="molecule type" value="Genomic_DNA"/>
</dbReference>
<name>A0A4R3JHZ5_9PROT</name>